<name>A0A9P6XXH0_RHIOR</name>
<dbReference type="InterPro" id="IPR036388">
    <property type="entry name" value="WH-like_DNA-bd_sf"/>
</dbReference>
<keyword evidence="4" id="KW-0539">Nucleus</keyword>
<evidence type="ECO:0000256" key="4">
    <source>
        <dbReference type="ARBA" id="ARBA00023242"/>
    </source>
</evidence>
<dbReference type="Proteomes" id="UP000717996">
    <property type="component" value="Unassembled WGS sequence"/>
</dbReference>
<evidence type="ECO:0000256" key="5">
    <source>
        <dbReference type="RuleBase" id="RU004020"/>
    </source>
</evidence>
<evidence type="ECO:0000256" key="1">
    <source>
        <dbReference type="ARBA" id="ARBA00004123"/>
    </source>
</evidence>
<dbReference type="SMART" id="SM00415">
    <property type="entry name" value="HSF"/>
    <property type="match status" value="1"/>
</dbReference>
<comment type="similarity">
    <text evidence="2 5">Belongs to the HSF family.</text>
</comment>
<keyword evidence="3" id="KW-0238">DNA-binding</keyword>
<organism evidence="8 9">
    <name type="scientific">Rhizopus oryzae</name>
    <name type="common">Mucormycosis agent</name>
    <name type="synonym">Rhizopus arrhizus var. delemar</name>
    <dbReference type="NCBI Taxonomy" id="64495"/>
    <lineage>
        <taxon>Eukaryota</taxon>
        <taxon>Fungi</taxon>
        <taxon>Fungi incertae sedis</taxon>
        <taxon>Mucoromycota</taxon>
        <taxon>Mucoromycotina</taxon>
        <taxon>Mucoromycetes</taxon>
        <taxon>Mucorales</taxon>
        <taxon>Mucorineae</taxon>
        <taxon>Rhizopodaceae</taxon>
        <taxon>Rhizopus</taxon>
    </lineage>
</organism>
<dbReference type="EMBL" id="JAANIT010003137">
    <property type="protein sequence ID" value="KAG1534703.1"/>
    <property type="molecule type" value="Genomic_DNA"/>
</dbReference>
<evidence type="ECO:0000256" key="2">
    <source>
        <dbReference type="ARBA" id="ARBA00006403"/>
    </source>
</evidence>
<dbReference type="PRINTS" id="PR00056">
    <property type="entry name" value="HSFDOMAIN"/>
</dbReference>
<dbReference type="OrthoDB" id="60033at2759"/>
<dbReference type="SUPFAM" id="SSF46785">
    <property type="entry name" value="Winged helix' DNA-binding domain"/>
    <property type="match status" value="1"/>
</dbReference>
<dbReference type="PANTHER" id="PTHR10015">
    <property type="entry name" value="HEAT SHOCK TRANSCRIPTION FACTOR"/>
    <property type="match status" value="1"/>
</dbReference>
<feature type="compositionally biased region" description="Basic and acidic residues" evidence="6">
    <location>
        <begin position="171"/>
        <end position="184"/>
    </location>
</feature>
<feature type="domain" description="HSF-type DNA-binding" evidence="7">
    <location>
        <begin position="60"/>
        <end position="164"/>
    </location>
</feature>
<comment type="caution">
    <text evidence="8">The sequence shown here is derived from an EMBL/GenBank/DDBJ whole genome shotgun (WGS) entry which is preliminary data.</text>
</comment>
<accession>A0A9P6XXH0</accession>
<dbReference type="InterPro" id="IPR000232">
    <property type="entry name" value="HSF_DNA-bd"/>
</dbReference>
<evidence type="ECO:0000256" key="3">
    <source>
        <dbReference type="ARBA" id="ARBA00023125"/>
    </source>
</evidence>
<sequence length="355" mass="41483">MTLQQNYETMNYLCSIESYGNKYSNLSSFDQCVSMNDITLYNWDNYSIPSRFNYDHSERGVAGFVSKLYQCLQDKEQNYVRWCKHKGIDMFVIDCIPEFTEVVLPKLFKHCKFASFVRQLNIYGFQRDTDARKSKDSHGRDRCRWYHTHFRPGQPDLFHLIRRKPPRYSRGKKEAEEEVPDKRRGSVSSTLSSSSVTLHPLLDSHLQDTCFGQDMLTTAAMTPNLYLPSTFPYSIDVDVHPTMSEQELAGQLAELQEKYTEMYTTLTDERNKACSLIQTQKTRIERLEHSLHPPSLIQGMLWQETPPSLCDTLDHHQKHAFFPSYTTFLQPQKYEFVLSTNQDGHHSKEINDLLL</sequence>
<reference evidence="8" key="1">
    <citation type="journal article" date="2020" name="Microb. Genom.">
        <title>Genetic diversity of clinical and environmental Mucorales isolates obtained from an investigation of mucormycosis cases among solid organ transplant recipients.</title>
        <authorList>
            <person name="Nguyen M.H."/>
            <person name="Kaul D."/>
            <person name="Muto C."/>
            <person name="Cheng S.J."/>
            <person name="Richter R.A."/>
            <person name="Bruno V.M."/>
            <person name="Liu G."/>
            <person name="Beyhan S."/>
            <person name="Sundermann A.J."/>
            <person name="Mounaud S."/>
            <person name="Pasculle A.W."/>
            <person name="Nierman W.C."/>
            <person name="Driscoll E."/>
            <person name="Cumbie R."/>
            <person name="Clancy C.J."/>
            <person name="Dupont C.L."/>
        </authorList>
    </citation>
    <scope>NUCLEOTIDE SEQUENCE</scope>
    <source>
        <strain evidence="8">GL16</strain>
    </source>
</reference>
<dbReference type="Gene3D" id="1.10.10.10">
    <property type="entry name" value="Winged helix-like DNA-binding domain superfamily/Winged helix DNA-binding domain"/>
    <property type="match status" value="1"/>
</dbReference>
<evidence type="ECO:0000259" key="7">
    <source>
        <dbReference type="SMART" id="SM00415"/>
    </source>
</evidence>
<evidence type="ECO:0000313" key="9">
    <source>
        <dbReference type="Proteomes" id="UP000717996"/>
    </source>
</evidence>
<protein>
    <recommendedName>
        <fullName evidence="7">HSF-type DNA-binding domain-containing protein</fullName>
    </recommendedName>
</protein>
<dbReference type="AlphaFoldDB" id="A0A9P6XXH0"/>
<dbReference type="GO" id="GO:0003700">
    <property type="term" value="F:DNA-binding transcription factor activity"/>
    <property type="evidence" value="ECO:0007669"/>
    <property type="project" value="InterPro"/>
</dbReference>
<dbReference type="Pfam" id="PF00447">
    <property type="entry name" value="HSF_DNA-bind"/>
    <property type="match status" value="1"/>
</dbReference>
<feature type="region of interest" description="Disordered" evidence="6">
    <location>
        <begin position="168"/>
        <end position="192"/>
    </location>
</feature>
<dbReference type="GO" id="GO:0043565">
    <property type="term" value="F:sequence-specific DNA binding"/>
    <property type="evidence" value="ECO:0007669"/>
    <property type="project" value="InterPro"/>
</dbReference>
<gene>
    <name evidence="8" type="ORF">G6F51_011947</name>
</gene>
<dbReference type="PANTHER" id="PTHR10015:SF427">
    <property type="entry name" value="HEAT SHOCK FACTOR PROTEIN"/>
    <property type="match status" value="1"/>
</dbReference>
<evidence type="ECO:0000256" key="6">
    <source>
        <dbReference type="SAM" id="MobiDB-lite"/>
    </source>
</evidence>
<proteinExistence type="inferred from homology"/>
<comment type="subcellular location">
    <subcellularLocation>
        <location evidence="1">Nucleus</location>
    </subcellularLocation>
</comment>
<dbReference type="GO" id="GO:0005634">
    <property type="term" value="C:nucleus"/>
    <property type="evidence" value="ECO:0007669"/>
    <property type="project" value="UniProtKB-SubCell"/>
</dbReference>
<evidence type="ECO:0000313" key="8">
    <source>
        <dbReference type="EMBL" id="KAG1534703.1"/>
    </source>
</evidence>
<dbReference type="InterPro" id="IPR036390">
    <property type="entry name" value="WH_DNA-bd_sf"/>
</dbReference>